<sequence>MSGPTRSELEGLKRPALQQRCKELGIKANGKTELLIELVLSHYESEGEKAGSGTSKATTSKKRKADATTQDIQTTAEHAVDEDEDEQDVHDANAAGTSTIVPQRLPSTRRRAAAPPPSKARRVVSRTRTKVEPEDDLPLTHPPLASPRHAQILEVVMNTPLAKLNKGKVKAKEAKLKQGDLAGEQRAEGISDGTEALPGPSTRLPGTRPLEAERTSATVLDTTAETPIQPQIDAHETRIADLELQIRNARKSSDEAAREVLALKAFQHAIQQSFGDASSSDTLDSMSQLAKIRDVAPKLIALSNLDPRTINSRIESIEKNLTDLEATVNQEQKTIAELKDRVRELEDGKDAIKELETQVRQLQSQFNRIPDSVFGRPQDPAMDFRYTIIRASSQDSAAQQRASSRISVPPEDNIPPPPVQDQNEGRATSVVRSVRGSRPPLAEKESASTRVGQSDVEAETTDSRRSARRLAESVPPSSGNSGPSSRARSTTPSQREPSVAPASGRGKGKGRVFKTTGTALDTVDEDAGASEGQPGVPDPFTPTAELPRSPPVALNLANRDSSPSPPPSISKPSSRAASTLGDSAPIAGLPFKLTASPTKPSRPSTSQSPAPAGRVGKTSHRHGSPEHPGDARITASESVSDAPEVPQTQTFNFALPPAPSTSTTGGNSGITNSYLKNPPEFITPERLSANFNIFPPPKFDFGKTPGGLAFKTTGRTAPGTPAVTTTLFGTEVARDNRFADLAYDPDTSTGSLSWDESTPIWPSGAPYHASK</sequence>
<protein>
    <recommendedName>
        <fullName evidence="5">SAP domain-containing protein</fullName>
    </recommendedName>
</protein>
<proteinExistence type="predicted"/>
<accession>A0A5N5QRT9</accession>
<feature type="coiled-coil region" evidence="1">
    <location>
        <begin position="232"/>
        <end position="259"/>
    </location>
</feature>
<evidence type="ECO:0000256" key="2">
    <source>
        <dbReference type="SAM" id="MobiDB-lite"/>
    </source>
</evidence>
<evidence type="ECO:0008006" key="5">
    <source>
        <dbReference type="Google" id="ProtNLM"/>
    </source>
</evidence>
<feature type="compositionally biased region" description="Low complexity" evidence="2">
    <location>
        <begin position="473"/>
        <end position="489"/>
    </location>
</feature>
<comment type="caution">
    <text evidence="3">The sequence shown here is derived from an EMBL/GenBank/DDBJ whole genome shotgun (WGS) entry which is preliminary data.</text>
</comment>
<reference evidence="3 4" key="1">
    <citation type="journal article" date="2019" name="Fungal Biol. Biotechnol.">
        <title>Draft genome sequence of fastidious pathogen Ceratobasidium theobromae, which causes vascular-streak dieback in Theobroma cacao.</title>
        <authorList>
            <person name="Ali S.S."/>
            <person name="Asman A."/>
            <person name="Shao J."/>
            <person name="Firmansyah A.P."/>
            <person name="Susilo A.W."/>
            <person name="Rosmana A."/>
            <person name="McMahon P."/>
            <person name="Junaid M."/>
            <person name="Guest D."/>
            <person name="Kheng T.Y."/>
            <person name="Meinhardt L.W."/>
            <person name="Bailey B.A."/>
        </authorList>
    </citation>
    <scope>NUCLEOTIDE SEQUENCE [LARGE SCALE GENOMIC DNA]</scope>
    <source>
        <strain evidence="3 4">CT2</strain>
    </source>
</reference>
<feature type="compositionally biased region" description="Polar residues" evidence="2">
    <location>
        <begin position="595"/>
        <end position="609"/>
    </location>
</feature>
<feature type="compositionally biased region" description="Basic residues" evidence="2">
    <location>
        <begin position="119"/>
        <end position="128"/>
    </location>
</feature>
<feature type="coiled-coil region" evidence="1">
    <location>
        <begin position="314"/>
        <end position="365"/>
    </location>
</feature>
<evidence type="ECO:0000313" key="3">
    <source>
        <dbReference type="EMBL" id="KAB5594271.1"/>
    </source>
</evidence>
<feature type="compositionally biased region" description="Low complexity" evidence="2">
    <location>
        <begin position="67"/>
        <end position="77"/>
    </location>
</feature>
<feature type="region of interest" description="Disordered" evidence="2">
    <location>
        <begin position="393"/>
        <end position="677"/>
    </location>
</feature>
<gene>
    <name evidence="3" type="ORF">CTheo_2352</name>
</gene>
<keyword evidence="1" id="KW-0175">Coiled coil</keyword>
<feature type="compositionally biased region" description="Basic and acidic residues" evidence="2">
    <location>
        <begin position="461"/>
        <end position="471"/>
    </location>
</feature>
<dbReference type="Proteomes" id="UP000383932">
    <property type="component" value="Unassembled WGS sequence"/>
</dbReference>
<feature type="region of interest" description="Disordered" evidence="2">
    <location>
        <begin position="175"/>
        <end position="208"/>
    </location>
</feature>
<evidence type="ECO:0000313" key="4">
    <source>
        <dbReference type="Proteomes" id="UP000383932"/>
    </source>
</evidence>
<feature type="region of interest" description="Disordered" evidence="2">
    <location>
        <begin position="744"/>
        <end position="771"/>
    </location>
</feature>
<evidence type="ECO:0000256" key="1">
    <source>
        <dbReference type="SAM" id="Coils"/>
    </source>
</evidence>
<organism evidence="3 4">
    <name type="scientific">Ceratobasidium theobromae</name>
    <dbReference type="NCBI Taxonomy" id="1582974"/>
    <lineage>
        <taxon>Eukaryota</taxon>
        <taxon>Fungi</taxon>
        <taxon>Dikarya</taxon>
        <taxon>Basidiomycota</taxon>
        <taxon>Agaricomycotina</taxon>
        <taxon>Agaricomycetes</taxon>
        <taxon>Cantharellales</taxon>
        <taxon>Ceratobasidiaceae</taxon>
        <taxon>Ceratobasidium</taxon>
    </lineage>
</organism>
<feature type="compositionally biased region" description="Polar residues" evidence="2">
    <location>
        <begin position="746"/>
        <end position="756"/>
    </location>
</feature>
<dbReference type="AlphaFoldDB" id="A0A5N5QRT9"/>
<feature type="region of interest" description="Disordered" evidence="2">
    <location>
        <begin position="44"/>
        <end position="145"/>
    </location>
</feature>
<keyword evidence="4" id="KW-1185">Reference proteome</keyword>
<dbReference type="OrthoDB" id="3210714at2759"/>
<name>A0A5N5QRT9_9AGAM</name>
<feature type="compositionally biased region" description="Low complexity" evidence="2">
    <location>
        <begin position="660"/>
        <end position="673"/>
    </location>
</feature>
<feature type="compositionally biased region" description="Basic and acidic residues" evidence="2">
    <location>
        <begin position="175"/>
        <end position="189"/>
    </location>
</feature>
<feature type="compositionally biased region" description="Low complexity" evidence="2">
    <location>
        <begin position="393"/>
        <end position="411"/>
    </location>
</feature>
<dbReference type="EMBL" id="SSOP01000023">
    <property type="protein sequence ID" value="KAB5594271.1"/>
    <property type="molecule type" value="Genomic_DNA"/>
</dbReference>